<dbReference type="STRING" id="645991.Sgly_0890"/>
<evidence type="ECO:0000313" key="2">
    <source>
        <dbReference type="EMBL" id="ADY55236.1"/>
    </source>
</evidence>
<accession>F0T1X2</accession>
<dbReference type="KEGG" id="sgy:Sgly_0890"/>
<keyword evidence="1" id="KW-0472">Membrane</keyword>
<dbReference type="EMBL" id="CP002547">
    <property type="protein sequence ID" value="ADY55236.1"/>
    <property type="molecule type" value="Genomic_DNA"/>
</dbReference>
<sequence>MIDFLSVALPFVIIGIAVAILVFGYFLKKRELKTKKPLNLR</sequence>
<name>F0T1X2_SYNGF</name>
<dbReference type="Proteomes" id="UP000007488">
    <property type="component" value="Chromosome"/>
</dbReference>
<gene>
    <name evidence="2" type="ordered locus">Sgly_0890</name>
</gene>
<proteinExistence type="predicted"/>
<reference evidence="3" key="2">
    <citation type="submission" date="2011-02" db="EMBL/GenBank/DDBJ databases">
        <title>The complete genome of Syntrophobotulus glycolicus DSM 8271.</title>
        <authorList>
            <person name="Lucas S."/>
            <person name="Copeland A."/>
            <person name="Lapidus A."/>
            <person name="Bruce D."/>
            <person name="Goodwin L."/>
            <person name="Pitluck S."/>
            <person name="Kyrpides N."/>
            <person name="Mavromatis K."/>
            <person name="Pagani I."/>
            <person name="Ivanova N."/>
            <person name="Mikhailova N."/>
            <person name="Chertkov O."/>
            <person name="Held B."/>
            <person name="Detter J.C."/>
            <person name="Tapia R."/>
            <person name="Han C."/>
            <person name="Land M."/>
            <person name="Hauser L."/>
            <person name="Markowitz V."/>
            <person name="Cheng J.-F."/>
            <person name="Hugenholtz P."/>
            <person name="Woyke T."/>
            <person name="Wu D."/>
            <person name="Spring S."/>
            <person name="Schroeder M."/>
            <person name="Brambilla E."/>
            <person name="Klenk H.-P."/>
            <person name="Eisen J.A."/>
        </authorList>
    </citation>
    <scope>NUCLEOTIDE SEQUENCE [LARGE SCALE GENOMIC DNA]</scope>
    <source>
        <strain evidence="3">DSM 8271 / FlGlyR</strain>
    </source>
</reference>
<organism evidence="2 3">
    <name type="scientific">Syntrophobotulus glycolicus (strain DSM 8271 / FlGlyR)</name>
    <dbReference type="NCBI Taxonomy" id="645991"/>
    <lineage>
        <taxon>Bacteria</taxon>
        <taxon>Bacillati</taxon>
        <taxon>Bacillota</taxon>
        <taxon>Clostridia</taxon>
        <taxon>Eubacteriales</taxon>
        <taxon>Desulfitobacteriaceae</taxon>
        <taxon>Syntrophobotulus</taxon>
    </lineage>
</organism>
<feature type="transmembrane region" description="Helical" evidence="1">
    <location>
        <begin position="6"/>
        <end position="27"/>
    </location>
</feature>
<dbReference type="AlphaFoldDB" id="F0T1X2"/>
<keyword evidence="1" id="KW-0812">Transmembrane</keyword>
<protein>
    <submittedName>
        <fullName evidence="2">Uncharacterized protein</fullName>
    </submittedName>
</protein>
<evidence type="ECO:0000313" key="3">
    <source>
        <dbReference type="Proteomes" id="UP000007488"/>
    </source>
</evidence>
<keyword evidence="3" id="KW-1185">Reference proteome</keyword>
<dbReference type="HOGENOM" id="CLU_3277779_0_0_9"/>
<reference evidence="2 3" key="1">
    <citation type="journal article" date="2011" name="Stand. Genomic Sci.">
        <title>Complete genome sequence of Syntrophobotulus glycolicus type strain (FlGlyR).</title>
        <authorList>
            <person name="Han C."/>
            <person name="Mwirichia R."/>
            <person name="Chertkov O."/>
            <person name="Held B."/>
            <person name="Lapidus A."/>
            <person name="Nolan M."/>
            <person name="Lucas S."/>
            <person name="Hammon N."/>
            <person name="Deshpande S."/>
            <person name="Cheng J.F."/>
            <person name="Tapia R."/>
            <person name="Goodwin L."/>
            <person name="Pitluck S."/>
            <person name="Huntemann M."/>
            <person name="Liolios K."/>
            <person name="Ivanova N."/>
            <person name="Pagani I."/>
            <person name="Mavromatis K."/>
            <person name="Ovchinikova G."/>
            <person name="Pati A."/>
            <person name="Chen A."/>
            <person name="Palaniappan K."/>
            <person name="Land M."/>
            <person name="Hauser L."/>
            <person name="Brambilla E.M."/>
            <person name="Rohde M."/>
            <person name="Spring S."/>
            <person name="Sikorski J."/>
            <person name="Goker M."/>
            <person name="Woyke T."/>
            <person name="Bristow J."/>
            <person name="Eisen J.A."/>
            <person name="Markowitz V."/>
            <person name="Hugenholtz P."/>
            <person name="Kyrpides N.C."/>
            <person name="Klenk H.P."/>
            <person name="Detter J.C."/>
        </authorList>
    </citation>
    <scope>NUCLEOTIDE SEQUENCE [LARGE SCALE GENOMIC DNA]</scope>
    <source>
        <strain evidence="3">DSM 8271 / FlGlyR</strain>
    </source>
</reference>
<evidence type="ECO:0000256" key="1">
    <source>
        <dbReference type="SAM" id="Phobius"/>
    </source>
</evidence>
<keyword evidence="1" id="KW-1133">Transmembrane helix</keyword>